<dbReference type="GO" id="GO:0075732">
    <property type="term" value="P:viral penetration into host nucleus"/>
    <property type="evidence" value="ECO:0007669"/>
    <property type="project" value="UniProtKB-KW"/>
</dbReference>
<dbReference type="InterPro" id="IPR000784">
    <property type="entry name" value="Late_L2"/>
</dbReference>
<dbReference type="KEGG" id="vg:41700853"/>
<dbReference type="RefSeq" id="YP_009553374.1">
    <property type="nucleotide sequence ID" value="NC_040787.1"/>
</dbReference>
<keyword evidence="10" id="KW-1039">Host endosome</keyword>
<evidence type="ECO:0000256" key="2">
    <source>
        <dbReference type="ARBA" id="ARBA00022553"/>
    </source>
</evidence>
<evidence type="ECO:0000256" key="10">
    <source>
        <dbReference type="ARBA" id="ARBA00023046"/>
    </source>
</evidence>
<keyword evidence="13 15" id="KW-1015">Disulfide bond</keyword>
<keyword evidence="5 15" id="KW-0945">Host-virus interaction</keyword>
<evidence type="ECO:0000256" key="1">
    <source>
        <dbReference type="ARBA" id="ARBA00022524"/>
    </source>
</evidence>
<evidence type="ECO:0000256" key="5">
    <source>
        <dbReference type="ARBA" id="ARBA00022581"/>
    </source>
</evidence>
<keyword evidence="4 15" id="KW-1048">Host nucleus</keyword>
<accession>A0A2H4GSS7</accession>
<dbReference type="Proteomes" id="UP000290805">
    <property type="component" value="Segment"/>
</dbReference>
<dbReference type="GO" id="GO:0043657">
    <property type="term" value="C:host cell"/>
    <property type="evidence" value="ECO:0007669"/>
    <property type="project" value="GOC"/>
</dbReference>
<dbReference type="GO" id="GO:0046718">
    <property type="term" value="P:symbiont entry into host cell"/>
    <property type="evidence" value="ECO:0007669"/>
    <property type="project" value="UniProtKB-KW"/>
</dbReference>
<dbReference type="GO" id="GO:0075521">
    <property type="term" value="P:microtubule-dependent intracellular transport of viral material towards nucleus"/>
    <property type="evidence" value="ECO:0007669"/>
    <property type="project" value="UniProtKB-UniRule"/>
</dbReference>
<dbReference type="GO" id="GO:0003677">
    <property type="term" value="F:DNA binding"/>
    <property type="evidence" value="ECO:0007669"/>
    <property type="project" value="UniProtKB-UniRule"/>
</dbReference>
<evidence type="ECO:0000256" key="11">
    <source>
        <dbReference type="ARBA" id="ARBA00023120"/>
    </source>
</evidence>
<sequence length="500" mass="54959">MSRAGRKRRAAAEDIYKHCKQFGTCPPDVVNKIENNTIADRILKWLSPFLYFGGAGISSGKGTGTVIPLERPFGGFGSDLGVAPAESGVTVGVRPIPVVPAEPPVGIDPGGEFLELEPLLPVRPTPEVPGTVDGPVDTGVNVTPVVPDVLEVNPVNIEPVEPPVTVSTSLFDNPTFEVSITASTTTGESSAVDHVFVGERAGGTNIGGGEEIPLQTFRETIPDDEFQVEDTGFTTSTPQEGRVRGDRGYLYNRRLVQQVEVPEIEFLEEPRTLITFENPVYNEQDLTMIFENELNEVTRTPPRAAPHRDFTDIKYLGRQLFSRAPKSGRVRVSRVGMKGTLRTRSGVQIGSHVHYYQDLSSILPAEEVELLPLGEVTGTEEIITGEGETPFVEVNLNDAADSIGLEPSNDFEVIENTDFFGDVTTTMVPDPTKHRSFYPDHLFGFGGPNVTVDYPVTNIDVRPTVVPEDRPWIPYYSFNDNSTDFFYEPCLYGKRRKRCI</sequence>
<evidence type="ECO:0000313" key="16">
    <source>
        <dbReference type="EMBL" id="AQR57911.1"/>
    </source>
</evidence>
<evidence type="ECO:0000256" key="3">
    <source>
        <dbReference type="ARBA" id="ARBA00022561"/>
    </source>
</evidence>
<evidence type="ECO:0000256" key="9">
    <source>
        <dbReference type="ARBA" id="ARBA00022952"/>
    </source>
</evidence>
<gene>
    <name evidence="15 16" type="primary">L2</name>
</gene>
<proteinExistence type="inferred from homology"/>
<evidence type="ECO:0000256" key="8">
    <source>
        <dbReference type="ARBA" id="ARBA00022921"/>
    </source>
</evidence>
<comment type="subcellular location">
    <subcellularLocation>
        <location evidence="15">Virion</location>
    </subcellularLocation>
    <subcellularLocation>
        <location evidence="15">Host nucleus</location>
    </subcellularLocation>
</comment>
<dbReference type="OrthoDB" id="8047at10239"/>
<keyword evidence="12 15" id="KW-0238">DNA-binding</keyword>
<evidence type="ECO:0000256" key="4">
    <source>
        <dbReference type="ARBA" id="ARBA00022562"/>
    </source>
</evidence>
<keyword evidence="8 15" id="KW-0426">Late protein</keyword>
<feature type="disulfide bond" evidence="15">
    <location>
        <begin position="19"/>
        <end position="25"/>
    </location>
</feature>
<keyword evidence="2 15" id="KW-0597">Phosphoprotein</keyword>
<comment type="function">
    <text evidence="15">Minor protein of the capsid that localizes along the inner surface of the virion, within the central cavities beneath the L1 pentamers. Plays a role in capsid stabilization through interaction with the major capsid protein L1. Once the virion enters the host cell, L2 escorts the genomic DNA into the nucleus by promoting escape from the endosomal compartments and traffic through the host Golgi network. Mechanistically, the C-terminus of L2 possesses a cell-penetrating peptide that protudes from the host endosome, interacts with host cytoplasmic retromer cargo and thereby mediates the capsid delivery to the host trans-Golgi network. Plays a role through its interaction with host dynein in the intracellular microtubule-dependent transport of viral capsid toward the nucleus. Mediates the viral genome import into the nucleus through binding to host importins. Once within the nucleus, L2 localizes viral genomes to host PML bodies in order to activate early gene expression for establishment of infection. Later on, promotes late gene expression by interacting with the viral E2 protein and by inhibiting its transcriptional activation functions. During virion assembly, encapsidates the genome by direct interaction with the viral DNA.</text>
</comment>
<dbReference type="Pfam" id="PF00513">
    <property type="entry name" value="Late_protein_L2"/>
    <property type="match status" value="1"/>
</dbReference>
<evidence type="ECO:0000256" key="13">
    <source>
        <dbReference type="ARBA" id="ARBA00023157"/>
    </source>
</evidence>
<dbReference type="GeneID" id="41700853"/>
<keyword evidence="7 15" id="KW-0946">Virion</keyword>
<reference evidence="16" key="1">
    <citation type="journal article" date="2017" name="PLoS ONE">
        <title>Virome analysis of two sympatric bat species (Desmodus rotundus and Molossus molossus) in French Guiana.</title>
        <authorList>
            <person name="Salmier A."/>
            <person name="Tirera S."/>
            <person name="de Thoisy B."/>
            <person name="Franc A."/>
            <person name="Darcissac E."/>
            <person name="Donato D."/>
            <person name="Bouchier C."/>
            <person name="Lacoste V."/>
            <person name="Lavergne A."/>
        </authorList>
    </citation>
    <scope>NUCLEOTIDE SEQUENCE [LARGE SCALE GENOMIC DNA]</scope>
    <source>
        <strain evidence="16">MmoPV1_MF</strain>
    </source>
</reference>
<keyword evidence="1 15" id="KW-1163">Viral penetration into host nucleus</keyword>
<keyword evidence="14 15" id="KW-1160">Virus entry into host cell</keyword>
<evidence type="ECO:0000256" key="14">
    <source>
        <dbReference type="ARBA" id="ARBA00023296"/>
    </source>
</evidence>
<dbReference type="GO" id="GO:0019028">
    <property type="term" value="C:viral capsid"/>
    <property type="evidence" value="ECO:0007669"/>
    <property type="project" value="UniProtKB-UniRule"/>
</dbReference>
<comment type="subunit">
    <text evidence="15">Interacts with major capsid protein L1. Interacts with E2; this interaction inhibits E2 transcriptional activity but not the DNA replication function E2. Interacts with host HSPA8; this interaction is required for L2 nuclear translocation. Interacts with host importins KPNB2 and KPNB3. Forms a complex with importin alpha2-beta1 heterodimers via interaction with the importin alpha2 adapter. Interacts with host DYNLT1; this interaction is essential for virus intracellular transport during entry. Interacts (via C-terminus) with host retromer subunits VPS35 AND VPS29.</text>
</comment>
<evidence type="ECO:0000256" key="7">
    <source>
        <dbReference type="ARBA" id="ARBA00022844"/>
    </source>
</evidence>
<dbReference type="GO" id="GO:0005198">
    <property type="term" value="F:structural molecule activity"/>
    <property type="evidence" value="ECO:0007669"/>
    <property type="project" value="UniProtKB-UniRule"/>
</dbReference>
<protein>
    <recommendedName>
        <fullName evidence="15">Minor capsid protein L2</fullName>
    </recommendedName>
</protein>
<dbReference type="GO" id="GO:0042025">
    <property type="term" value="C:host cell nucleus"/>
    <property type="evidence" value="ECO:0007669"/>
    <property type="project" value="UniProtKB-SubCell"/>
</dbReference>
<evidence type="ECO:0000256" key="12">
    <source>
        <dbReference type="ARBA" id="ARBA00023125"/>
    </source>
</evidence>
<keyword evidence="6" id="KW-1040">Host Golgi apparatus</keyword>
<dbReference type="EMBL" id="KX812447">
    <property type="protein sequence ID" value="AQR57911.1"/>
    <property type="molecule type" value="Genomic_DNA"/>
</dbReference>
<comment type="similarity">
    <text evidence="15">Belongs to the papillomaviridae L2 protein family.</text>
</comment>
<dbReference type="HAMAP" id="MF_04003">
    <property type="entry name" value="PPV_L2"/>
    <property type="match status" value="1"/>
</dbReference>
<evidence type="ECO:0000256" key="6">
    <source>
        <dbReference type="ARBA" id="ARBA00022812"/>
    </source>
</evidence>
<comment type="PTM">
    <text evidence="15">Highly phosphorylated.</text>
</comment>
<keyword evidence="3 15" id="KW-0167">Capsid protein</keyword>
<comment type="caution">
    <text evidence="15">Lacks conserved residue(s) required for the propagation of feature annotation.</text>
</comment>
<evidence type="ECO:0000256" key="15">
    <source>
        <dbReference type="HAMAP-Rule" id="MF_04003"/>
    </source>
</evidence>
<name>A0A2H4GSS7_9PAPI</name>
<keyword evidence="9 15" id="KW-1177">Microtubular inwards viral transport</keyword>
<keyword evidence="11 15" id="KW-1176">Cytoplasmic inwards viral transport</keyword>
<organism evidence="16">
    <name type="scientific">Molossus molossus papillomavirus 1</name>
    <dbReference type="NCBI Taxonomy" id="1959848"/>
    <lineage>
        <taxon>Viruses</taxon>
        <taxon>Monodnaviria</taxon>
        <taxon>Shotokuvirae</taxon>
        <taxon>Cossaviricota</taxon>
        <taxon>Papovaviricetes</taxon>
        <taxon>Zurhausenvirales</taxon>
        <taxon>Papillomaviridae</taxon>
    </lineage>
</organism>